<evidence type="ECO:0000256" key="4">
    <source>
        <dbReference type="ARBA" id="ARBA00022723"/>
    </source>
</evidence>
<dbReference type="EMBL" id="JAMZMK010012172">
    <property type="protein sequence ID" value="KAI7724666.1"/>
    <property type="molecule type" value="Genomic_DNA"/>
</dbReference>
<evidence type="ECO:0000256" key="3">
    <source>
        <dbReference type="ARBA" id="ARBA00022722"/>
    </source>
</evidence>
<dbReference type="GO" id="GO:0030422">
    <property type="term" value="P:siRNA processing"/>
    <property type="evidence" value="ECO:0007669"/>
    <property type="project" value="TreeGrafter"/>
</dbReference>
<dbReference type="GO" id="GO:0005737">
    <property type="term" value="C:cytoplasm"/>
    <property type="evidence" value="ECO:0007669"/>
    <property type="project" value="TreeGrafter"/>
</dbReference>
<dbReference type="GO" id="GO:0006364">
    <property type="term" value="P:rRNA processing"/>
    <property type="evidence" value="ECO:0007669"/>
    <property type="project" value="InterPro"/>
</dbReference>
<keyword evidence="7" id="KW-0460">Magnesium</keyword>
<feature type="domain" description="DRBM" evidence="10">
    <location>
        <begin position="296"/>
        <end position="369"/>
    </location>
</feature>
<dbReference type="Gene3D" id="1.10.1520.10">
    <property type="entry name" value="Ribonuclease III domain"/>
    <property type="match status" value="1"/>
</dbReference>
<dbReference type="PANTHER" id="PTHR14950">
    <property type="entry name" value="DICER-RELATED"/>
    <property type="match status" value="1"/>
</dbReference>
<keyword evidence="5" id="KW-0255">Endonuclease</keyword>
<dbReference type="SUPFAM" id="SSF54768">
    <property type="entry name" value="dsRNA-binding domain-like"/>
    <property type="match status" value="2"/>
</dbReference>
<gene>
    <name evidence="12" type="ORF">M8C21_021477</name>
</gene>
<evidence type="ECO:0000256" key="8">
    <source>
        <dbReference type="ARBA" id="ARBA00022884"/>
    </source>
</evidence>
<evidence type="ECO:0000256" key="7">
    <source>
        <dbReference type="ARBA" id="ARBA00022842"/>
    </source>
</evidence>
<comment type="caution">
    <text evidence="12">The sequence shown here is derived from an EMBL/GenBank/DDBJ whole genome shotgun (WGS) entry which is preliminary data.</text>
</comment>
<keyword evidence="4" id="KW-0479">Metal-binding</keyword>
<organism evidence="12 13">
    <name type="scientific">Ambrosia artemisiifolia</name>
    <name type="common">Common ragweed</name>
    <dbReference type="NCBI Taxonomy" id="4212"/>
    <lineage>
        <taxon>Eukaryota</taxon>
        <taxon>Viridiplantae</taxon>
        <taxon>Streptophyta</taxon>
        <taxon>Embryophyta</taxon>
        <taxon>Tracheophyta</taxon>
        <taxon>Spermatophyta</taxon>
        <taxon>Magnoliopsida</taxon>
        <taxon>eudicotyledons</taxon>
        <taxon>Gunneridae</taxon>
        <taxon>Pentapetalae</taxon>
        <taxon>asterids</taxon>
        <taxon>campanulids</taxon>
        <taxon>Asterales</taxon>
        <taxon>Asteraceae</taxon>
        <taxon>Asteroideae</taxon>
        <taxon>Heliantheae alliance</taxon>
        <taxon>Heliantheae</taxon>
        <taxon>Ambrosia</taxon>
    </lineage>
</organism>
<evidence type="ECO:0000259" key="10">
    <source>
        <dbReference type="PROSITE" id="PS50137"/>
    </source>
</evidence>
<dbReference type="InterPro" id="IPR036389">
    <property type="entry name" value="RNase_III_sf"/>
</dbReference>
<feature type="domain" description="RNase III" evidence="11">
    <location>
        <begin position="43"/>
        <end position="184"/>
    </location>
</feature>
<keyword evidence="8 9" id="KW-0694">RNA-binding</keyword>
<evidence type="ECO:0000256" key="5">
    <source>
        <dbReference type="ARBA" id="ARBA00022759"/>
    </source>
</evidence>
<dbReference type="PANTHER" id="PTHR14950:SF49">
    <property type="entry name" value="RIBONUCLEASE 3-LIKE PROTEIN 2-RELATED"/>
    <property type="match status" value="1"/>
</dbReference>
<keyword evidence="3" id="KW-0540">Nuclease</keyword>
<feature type="domain" description="DRBM" evidence="10">
    <location>
        <begin position="212"/>
        <end position="275"/>
    </location>
</feature>
<evidence type="ECO:0000256" key="9">
    <source>
        <dbReference type="PROSITE-ProRule" id="PRU00266"/>
    </source>
</evidence>
<dbReference type="FunFam" id="1.10.1520.10:FF:000004">
    <property type="entry name" value="Endoribonuclease dicer-like 1"/>
    <property type="match status" value="1"/>
</dbReference>
<reference evidence="12" key="1">
    <citation type="submission" date="2022-06" db="EMBL/GenBank/DDBJ databases">
        <title>Uncovering the hologenomic basis of an extraordinary plant invasion.</title>
        <authorList>
            <person name="Bieker V.C."/>
            <person name="Martin M.D."/>
            <person name="Gilbert T."/>
            <person name="Hodgins K."/>
            <person name="Battlay P."/>
            <person name="Petersen B."/>
            <person name="Wilson J."/>
        </authorList>
    </citation>
    <scope>NUCLEOTIDE SEQUENCE</scope>
    <source>
        <strain evidence="12">AA19_3_7</strain>
        <tissue evidence="12">Leaf</tissue>
    </source>
</reference>
<dbReference type="AlphaFoldDB" id="A0AAD5BKA3"/>
<dbReference type="SUPFAM" id="SSF69065">
    <property type="entry name" value="RNase III domain-like"/>
    <property type="match status" value="1"/>
</dbReference>
<evidence type="ECO:0000259" key="11">
    <source>
        <dbReference type="PROSITE" id="PS50142"/>
    </source>
</evidence>
<keyword evidence="13" id="KW-1185">Reference proteome</keyword>
<dbReference type="GO" id="GO:0004525">
    <property type="term" value="F:ribonuclease III activity"/>
    <property type="evidence" value="ECO:0007669"/>
    <property type="project" value="InterPro"/>
</dbReference>
<protein>
    <submittedName>
        <fullName evidence="12">Uncharacterized protein</fullName>
    </submittedName>
</protein>
<dbReference type="InterPro" id="IPR014720">
    <property type="entry name" value="dsRBD_dom"/>
</dbReference>
<dbReference type="Pfam" id="PF00636">
    <property type="entry name" value="Ribonuclease_3"/>
    <property type="match status" value="1"/>
</dbReference>
<dbReference type="GO" id="GO:0005634">
    <property type="term" value="C:nucleus"/>
    <property type="evidence" value="ECO:0007669"/>
    <property type="project" value="TreeGrafter"/>
</dbReference>
<dbReference type="GO" id="GO:0046872">
    <property type="term" value="F:metal ion binding"/>
    <property type="evidence" value="ECO:0007669"/>
    <property type="project" value="UniProtKB-KW"/>
</dbReference>
<evidence type="ECO:0000256" key="1">
    <source>
        <dbReference type="ARBA" id="ARBA00001936"/>
    </source>
</evidence>
<sequence>MLTELTNSPNTQSEQIINTYGVQMYTKPNEPGDQSMMDMEYSVTAVENIIMYTFKNKKLLEQALTHPSYYSDGPSYQRLEFLGDSALGLAISSFFYLTYPEIDSGKLSDLRAANVSNEKLARVAVNHGLHKYIRHSKLSDKVWEFFMKVGEEEKMVVYGGQMTAPKVLADIVESMAAAVYIDCGFNIQMMWSIFRNLLESLVTLDSILAEPQPVTALYGACRKDGKQVDIRYSKNGGRNIASVFVDDTFIASGSSDSPKNAKLHAAEAALLKMPKSKSGRGSQTDLDFNELMEIEDAKLKLLQLCNTKKWPKPTYRVEQELGRGLDKRFISSVQVELSGTVLSVKGSERTRIKDAEMSAASLMFCVLREAGYA</sequence>
<dbReference type="PROSITE" id="PS50142">
    <property type="entry name" value="RNASE_3_2"/>
    <property type="match status" value="1"/>
</dbReference>
<name>A0AAD5BKA3_AMBAR</name>
<dbReference type="SMART" id="SM00535">
    <property type="entry name" value="RIBOc"/>
    <property type="match status" value="1"/>
</dbReference>
<evidence type="ECO:0000256" key="2">
    <source>
        <dbReference type="ARBA" id="ARBA00001946"/>
    </source>
</evidence>
<proteinExistence type="inferred from homology"/>
<dbReference type="Gene3D" id="3.30.160.20">
    <property type="match status" value="2"/>
</dbReference>
<dbReference type="InterPro" id="IPR011907">
    <property type="entry name" value="RNase_III"/>
</dbReference>
<dbReference type="InterPro" id="IPR000999">
    <property type="entry name" value="RNase_III_dom"/>
</dbReference>
<dbReference type="HAMAP" id="MF_00104">
    <property type="entry name" value="RNase_III"/>
    <property type="match status" value="1"/>
</dbReference>
<dbReference type="Pfam" id="PF00035">
    <property type="entry name" value="dsrm"/>
    <property type="match status" value="2"/>
</dbReference>
<evidence type="ECO:0000256" key="6">
    <source>
        <dbReference type="ARBA" id="ARBA00022801"/>
    </source>
</evidence>
<evidence type="ECO:0000313" key="13">
    <source>
        <dbReference type="Proteomes" id="UP001206925"/>
    </source>
</evidence>
<dbReference type="SMART" id="SM00358">
    <property type="entry name" value="DSRM"/>
    <property type="match status" value="2"/>
</dbReference>
<comment type="cofactor">
    <cofactor evidence="2">
        <name>Mg(2+)</name>
        <dbReference type="ChEBI" id="CHEBI:18420"/>
    </cofactor>
</comment>
<dbReference type="CDD" id="cd00593">
    <property type="entry name" value="RIBOc"/>
    <property type="match status" value="1"/>
</dbReference>
<evidence type="ECO:0000313" key="12">
    <source>
        <dbReference type="EMBL" id="KAI7724666.1"/>
    </source>
</evidence>
<accession>A0AAD5BKA3</accession>
<dbReference type="GO" id="GO:0003723">
    <property type="term" value="F:RNA binding"/>
    <property type="evidence" value="ECO:0007669"/>
    <property type="project" value="UniProtKB-UniRule"/>
</dbReference>
<keyword evidence="6" id="KW-0378">Hydrolase</keyword>
<dbReference type="PROSITE" id="PS00517">
    <property type="entry name" value="RNASE_3_1"/>
    <property type="match status" value="1"/>
</dbReference>
<comment type="cofactor">
    <cofactor evidence="1">
        <name>Mn(2+)</name>
        <dbReference type="ChEBI" id="CHEBI:29035"/>
    </cofactor>
</comment>
<dbReference type="PROSITE" id="PS50137">
    <property type="entry name" value="DS_RBD"/>
    <property type="match status" value="2"/>
</dbReference>
<dbReference type="Proteomes" id="UP001206925">
    <property type="component" value="Unassembled WGS sequence"/>
</dbReference>